<keyword evidence="5 11" id="KW-0547">Nucleotide-binding</keyword>
<dbReference type="InterPro" id="IPR005479">
    <property type="entry name" value="CPAse_ATP-bd"/>
</dbReference>
<comment type="cofactor">
    <cofactor evidence="1">
        <name>biotin</name>
        <dbReference type="ChEBI" id="CHEBI:57586"/>
    </cofactor>
</comment>
<dbReference type="Gene3D" id="2.40.50.100">
    <property type="match status" value="1"/>
</dbReference>
<evidence type="ECO:0000256" key="6">
    <source>
        <dbReference type="ARBA" id="ARBA00022832"/>
    </source>
</evidence>
<dbReference type="SUPFAM" id="SSF51246">
    <property type="entry name" value="Rudiment single hybrid motif"/>
    <property type="match status" value="1"/>
</dbReference>
<dbReference type="Pfam" id="PF00289">
    <property type="entry name" value="Biotin_carb_N"/>
    <property type="match status" value="1"/>
</dbReference>
<evidence type="ECO:0000259" key="14">
    <source>
        <dbReference type="PROSITE" id="PS50975"/>
    </source>
</evidence>
<feature type="compositionally biased region" description="Basic and acidic residues" evidence="12">
    <location>
        <begin position="1527"/>
        <end position="1538"/>
    </location>
</feature>
<dbReference type="PANTHER" id="PTHR18866:SF33">
    <property type="entry name" value="METHYLCROTONOYL-COA CARBOXYLASE SUBUNIT ALPHA, MITOCHONDRIAL-RELATED"/>
    <property type="match status" value="1"/>
</dbReference>
<evidence type="ECO:0000256" key="2">
    <source>
        <dbReference type="ARBA" id="ARBA00013263"/>
    </source>
</evidence>
<feature type="region of interest" description="Disordered" evidence="12">
    <location>
        <begin position="1517"/>
        <end position="1544"/>
    </location>
</feature>
<keyword evidence="7 11" id="KW-0067">ATP-binding</keyword>
<dbReference type="EMBL" id="JAGSNF010000009">
    <property type="protein sequence ID" value="MBR7743234.1"/>
    <property type="molecule type" value="Genomic_DNA"/>
</dbReference>
<dbReference type="FunFam" id="3.30.1490.20:FF:000003">
    <property type="entry name" value="acetyl-CoA carboxylase isoform X1"/>
    <property type="match status" value="1"/>
</dbReference>
<dbReference type="Pfam" id="PF00364">
    <property type="entry name" value="Biotin_lipoyl"/>
    <property type="match status" value="1"/>
</dbReference>
<dbReference type="InterPro" id="IPR000089">
    <property type="entry name" value="Biotin_lipoyl"/>
</dbReference>
<dbReference type="GO" id="GO:0004075">
    <property type="term" value="F:biotin carboxylase activity"/>
    <property type="evidence" value="ECO:0007669"/>
    <property type="project" value="UniProtKB-EC"/>
</dbReference>
<dbReference type="Pfam" id="PF01039">
    <property type="entry name" value="Carboxyl_trans"/>
    <property type="match status" value="1"/>
</dbReference>
<evidence type="ECO:0000256" key="4">
    <source>
        <dbReference type="ARBA" id="ARBA00022598"/>
    </source>
</evidence>
<dbReference type="InterPro" id="IPR011053">
    <property type="entry name" value="Single_hybrid_motif"/>
</dbReference>
<dbReference type="InterPro" id="IPR011761">
    <property type="entry name" value="ATP-grasp"/>
</dbReference>
<feature type="domain" description="ATP-grasp" evidence="14">
    <location>
        <begin position="128"/>
        <end position="326"/>
    </location>
</feature>
<keyword evidence="9" id="KW-0275">Fatty acid biosynthesis</keyword>
<feature type="region of interest" description="Disordered" evidence="12">
    <location>
        <begin position="672"/>
        <end position="692"/>
    </location>
</feature>
<dbReference type="SUPFAM" id="SSF52096">
    <property type="entry name" value="ClpP/crotonase"/>
    <property type="match status" value="2"/>
</dbReference>
<evidence type="ECO:0000256" key="3">
    <source>
        <dbReference type="ARBA" id="ARBA00022516"/>
    </source>
</evidence>
<dbReference type="PROSITE" id="PS00866">
    <property type="entry name" value="CPSASE_1"/>
    <property type="match status" value="1"/>
</dbReference>
<dbReference type="Gene3D" id="3.90.226.10">
    <property type="entry name" value="2-enoyl-CoA Hydratase, Chain A, domain 1"/>
    <property type="match status" value="2"/>
</dbReference>
<dbReference type="InterPro" id="IPR050856">
    <property type="entry name" value="Biotin_carboxylase_complex"/>
</dbReference>
<dbReference type="PROSITE" id="PS50979">
    <property type="entry name" value="BC"/>
    <property type="match status" value="1"/>
</dbReference>
<dbReference type="InterPro" id="IPR013537">
    <property type="entry name" value="AcCoA_COase_cen"/>
</dbReference>
<dbReference type="GO" id="GO:0046872">
    <property type="term" value="F:metal ion binding"/>
    <property type="evidence" value="ECO:0007669"/>
    <property type="project" value="InterPro"/>
</dbReference>
<evidence type="ECO:0000256" key="11">
    <source>
        <dbReference type="PROSITE-ProRule" id="PRU00409"/>
    </source>
</evidence>
<evidence type="ECO:0000259" key="16">
    <source>
        <dbReference type="PROSITE" id="PS50989"/>
    </source>
</evidence>
<feature type="domain" description="Lipoyl-binding" evidence="13">
    <location>
        <begin position="576"/>
        <end position="659"/>
    </location>
</feature>
<dbReference type="RefSeq" id="WP_211602478.1">
    <property type="nucleotide sequence ID" value="NZ_JAGSNF010000009.1"/>
</dbReference>
<dbReference type="SUPFAM" id="SSF56059">
    <property type="entry name" value="Glutathione synthetase ATP-binding domain-like"/>
    <property type="match status" value="1"/>
</dbReference>
<dbReference type="InterPro" id="IPR011763">
    <property type="entry name" value="COA_CT_C"/>
</dbReference>
<evidence type="ECO:0000256" key="5">
    <source>
        <dbReference type="ARBA" id="ARBA00022741"/>
    </source>
</evidence>
<evidence type="ECO:0000259" key="13">
    <source>
        <dbReference type="PROSITE" id="PS50968"/>
    </source>
</evidence>
<dbReference type="PROSITE" id="PS50968">
    <property type="entry name" value="BIOTINYL_LIPOYL"/>
    <property type="match status" value="1"/>
</dbReference>
<accession>A0A941D6X7</accession>
<dbReference type="CDD" id="cd06850">
    <property type="entry name" value="biotinyl_domain"/>
    <property type="match status" value="1"/>
</dbReference>
<evidence type="ECO:0000256" key="9">
    <source>
        <dbReference type="ARBA" id="ARBA00023160"/>
    </source>
</evidence>
<evidence type="ECO:0000256" key="1">
    <source>
        <dbReference type="ARBA" id="ARBA00001953"/>
    </source>
</evidence>
<keyword evidence="3" id="KW-0444">Lipid biosynthesis</keyword>
<dbReference type="SMART" id="SM00878">
    <property type="entry name" value="Biotin_carb_C"/>
    <property type="match status" value="1"/>
</dbReference>
<feature type="domain" description="CoA carboxyltransferase C-terminal" evidence="16">
    <location>
        <begin position="1556"/>
        <end position="1836"/>
    </location>
</feature>
<evidence type="ECO:0000256" key="8">
    <source>
        <dbReference type="ARBA" id="ARBA00023098"/>
    </source>
</evidence>
<keyword evidence="6" id="KW-0276">Fatty acid metabolism</keyword>
<dbReference type="InterPro" id="IPR011054">
    <property type="entry name" value="Rudment_hybrid_motif"/>
</dbReference>
<dbReference type="GO" id="GO:0006633">
    <property type="term" value="P:fatty acid biosynthetic process"/>
    <property type="evidence" value="ECO:0007669"/>
    <property type="project" value="UniProtKB-KW"/>
</dbReference>
<evidence type="ECO:0000259" key="15">
    <source>
        <dbReference type="PROSITE" id="PS50979"/>
    </source>
</evidence>
<dbReference type="PANTHER" id="PTHR18866">
    <property type="entry name" value="CARBOXYLASE:PYRUVATE/ACETYL-COA/PROPIONYL-COA CARBOXYLASE"/>
    <property type="match status" value="1"/>
</dbReference>
<dbReference type="GO" id="GO:0005524">
    <property type="term" value="F:ATP binding"/>
    <property type="evidence" value="ECO:0007669"/>
    <property type="project" value="UniProtKB-UniRule"/>
</dbReference>
<name>A0A941D6X7_9MICO</name>
<dbReference type="PROSITE" id="PS00867">
    <property type="entry name" value="CPSASE_2"/>
    <property type="match status" value="1"/>
</dbReference>
<evidence type="ECO:0000256" key="7">
    <source>
        <dbReference type="ARBA" id="ARBA00022840"/>
    </source>
</evidence>
<proteinExistence type="predicted"/>
<dbReference type="EC" id="6.3.4.14" evidence="2"/>
<dbReference type="SUPFAM" id="SSF51230">
    <property type="entry name" value="Single hybrid motif"/>
    <property type="match status" value="1"/>
</dbReference>
<dbReference type="Pfam" id="PF08326">
    <property type="entry name" value="ACC_central"/>
    <property type="match status" value="1"/>
</dbReference>
<evidence type="ECO:0000256" key="10">
    <source>
        <dbReference type="ARBA" id="ARBA00023267"/>
    </source>
</evidence>
<keyword evidence="8" id="KW-0443">Lipid metabolism</keyword>
<evidence type="ECO:0000313" key="17">
    <source>
        <dbReference type="EMBL" id="MBR7743234.1"/>
    </source>
</evidence>
<dbReference type="InterPro" id="IPR029045">
    <property type="entry name" value="ClpP/crotonase-like_dom_sf"/>
</dbReference>
<dbReference type="PROSITE" id="PS50989">
    <property type="entry name" value="COA_CT_CTER"/>
    <property type="match status" value="1"/>
</dbReference>
<sequence length="1842" mass="198269">MFARIAVVNRGESAMRLVHAVRDLNAEQAPGAPRTQVVALHTTGERTAMFVRESDLAYDLGPASERPYLDHAKLATALRDTGADAVWVGWGFVAEDPAFAELCRDLGITFIGPSPEAMRKLGDKIGSKLIAEEVGVPVAPWSQGGVDTLEEAKEAAARVGYPLMLKATAGGGGRGIRKVGSDAELEDAYQRTRDEAERAFGSGVVFLEKLVTGARHVEVQVIADGQGTAWAIGVRDCSIQRRNQKVIEESASPLLDEEQAAHVKESAERLAVAVGYAGAGTVEFLYHPGEKLFAFLEVNTRLQVEHPITEVVTRTDLVRLQIHVAEGGRLEGERPVEMGHAVEARLNAEDPDRDFAPAPGLITHLELPAGPGIRVDTGVAEGDSIPADFDSMIAKIIAYGADREQALARLRRAMRETTVVIEGGATNKSFILDLLDQPEVVDGTADTGWIDRVRAEGRLWSTAHSGIALVAAGIESYLAAEAIERARLLETARGGRPQVQHDVGRAVDLKLRGTVYKVTVLRTGPARYRVTVGEPSGAEHTVTAEIERVAPHVSRLRSGGRSHRLVTATHGPVQLVEVDGVTHRVSHDEGGVLRSPAPALVVATPVPVGTEVAAGAPVLVLESMKMETVLPAPFPATVKELLVAPGSQVETGAALVRLEPTADAEEAVEDVADGPDLDLSAPPAEDDSSQQAARARAELRAMILGYDTDPAHESRALEDYLAARDALAADGNAAVAAETDVLTVFADLAELGRNRPVGQETHNENRVHSPREHFRTFLATLDAERGGLPADFVARLERVLRHHGVDGLERTPALEAAVFRVFLSQQRSTPEVATATAVLQRWLAEPAPEGEVATTARDVLDRLVLATQLRFPIVGDLARSVRFRWFDQPDVDADRAAVLGGVAGELDEIDAMPAGPERAARIDTLAAIPERIVRFLGERLRRGVAAREPMLEVLVKRHYREHHLENLREEAVDGRAVVVADYRLDDRDNRLVSTIARADELTPTGDLAAMLERAADAVPDGHELVVDLYVHWEGLPEDAEAASAEVLDRLSRMPFASRARRVAVGVVPEEGREVGYVTVRAQEDGGLAEDLPVRGVHPMVGRRLNLWRLREFDITRLDAPDDVLLLHAVARSNPQDQRLVALAQVRQLVVVRDDDGRVTALPHVERALANCLEAVRRARATLGGGARLDMNHVWLHIWPPIEADLDQLTALQAKVAPITAGAGIEEVRVQGDIAADVGRTVPVCARFSYQPGSGVTYALDQPPTELLKPLDSYDEKVVRARRRGLVYPYELVSMIAGGDGEAVEYDLDDTGRLVPVDRPYGENTAGMICGVVTTPTPLHPNGVTRVLLCGDPLRSLGSVAEAECRRVIAALDLAEERGLPVEWFALSAGARIAMDSGTENMDWVAKALRRIVTFTQAGGEVNVVVAGINVGAQPYWNAEATMLMHTRGILVMTPDSAMVLTGKQSLDFSGGVSAEDNHGIGGYDRVMGPNGQAQYWAKDLADAYGILLSHYESTWVAPGESGPRRARTSDPVDRDVSDFPHSLDGSDFTTVGDIFSPEKNPDRKKAFDIRTVMRAVADQDHETLERWAGMADAETAVVWDARVGGIPVALLGIESRSVPRRGFPPTDGPDTYTAGTLFPRSSKKAARAINAASGNRPLVVLANLSGFDGSPDSMRSLQLEYGAEIGRAIVNFEGPIVFVVVSRYHGGAFVVFSKQLNERMTVLAVEGSFASVLGGAPAAAVVFSRDVDARTAADPRVSGLEARVAEAAPQDRPVLATELARVRQAVRSEMLSKVAAEFDRVHDIHRAVEVGSVDAVIAASELRPRIVAALEAELAPGEMPVG</sequence>
<reference evidence="17" key="1">
    <citation type="submission" date="2021-04" db="EMBL/GenBank/DDBJ databases">
        <title>Phycicoccus avicenniae sp. nov., a novel endophytic actinomycetes isolated from branch of Avicennia mariana.</title>
        <authorList>
            <person name="Tuo L."/>
        </authorList>
    </citation>
    <scope>NUCLEOTIDE SEQUENCE</scope>
    <source>
        <strain evidence="17">BSK3Z-2</strain>
    </source>
</reference>
<dbReference type="PROSITE" id="PS50975">
    <property type="entry name" value="ATP_GRASP"/>
    <property type="match status" value="1"/>
</dbReference>
<feature type="domain" description="Biotin carboxylation" evidence="15">
    <location>
        <begin position="1"/>
        <end position="455"/>
    </location>
</feature>
<keyword evidence="4" id="KW-0436">Ligase</keyword>
<dbReference type="InterPro" id="IPR011764">
    <property type="entry name" value="Biotin_carboxylation_dom"/>
</dbReference>
<dbReference type="GO" id="GO:0003989">
    <property type="term" value="F:acetyl-CoA carboxylase activity"/>
    <property type="evidence" value="ECO:0007669"/>
    <property type="project" value="InterPro"/>
</dbReference>
<organism evidence="17 18">
    <name type="scientific">Phycicoccus avicenniae</name>
    <dbReference type="NCBI Taxonomy" id="2828860"/>
    <lineage>
        <taxon>Bacteria</taxon>
        <taxon>Bacillati</taxon>
        <taxon>Actinomycetota</taxon>
        <taxon>Actinomycetes</taxon>
        <taxon>Micrococcales</taxon>
        <taxon>Intrasporangiaceae</taxon>
        <taxon>Phycicoccus</taxon>
    </lineage>
</organism>
<dbReference type="InterPro" id="IPR005482">
    <property type="entry name" value="Biotin_COase_C"/>
</dbReference>
<dbReference type="InterPro" id="IPR016185">
    <property type="entry name" value="PreATP-grasp_dom_sf"/>
</dbReference>
<evidence type="ECO:0000313" key="18">
    <source>
        <dbReference type="Proteomes" id="UP000677016"/>
    </source>
</evidence>
<keyword evidence="10" id="KW-0092">Biotin</keyword>
<keyword evidence="18" id="KW-1185">Reference proteome</keyword>
<dbReference type="Pfam" id="PF02785">
    <property type="entry name" value="Biotin_carb_C"/>
    <property type="match status" value="1"/>
</dbReference>
<dbReference type="Gene3D" id="3.30.470.20">
    <property type="entry name" value="ATP-grasp fold, B domain"/>
    <property type="match status" value="1"/>
</dbReference>
<dbReference type="InterPro" id="IPR005481">
    <property type="entry name" value="BC-like_N"/>
</dbReference>
<protein>
    <recommendedName>
        <fullName evidence="2">biotin carboxylase</fullName>
        <ecNumber evidence="2">6.3.4.14</ecNumber>
    </recommendedName>
</protein>
<comment type="caution">
    <text evidence="17">The sequence shown here is derived from an EMBL/GenBank/DDBJ whole genome shotgun (WGS) entry which is preliminary data.</text>
</comment>
<dbReference type="Pfam" id="PF02786">
    <property type="entry name" value="CPSase_L_D2"/>
    <property type="match status" value="1"/>
</dbReference>
<evidence type="ECO:0000256" key="12">
    <source>
        <dbReference type="SAM" id="MobiDB-lite"/>
    </source>
</evidence>
<dbReference type="Proteomes" id="UP000677016">
    <property type="component" value="Unassembled WGS sequence"/>
</dbReference>
<dbReference type="SUPFAM" id="SSF52440">
    <property type="entry name" value="PreATP-grasp domain"/>
    <property type="match status" value="1"/>
</dbReference>
<gene>
    <name evidence="17" type="ORF">KC207_08020</name>
</gene>
<dbReference type="InterPro" id="IPR034733">
    <property type="entry name" value="AcCoA_carboxyl_beta"/>
</dbReference>